<evidence type="ECO:0000259" key="12">
    <source>
        <dbReference type="PROSITE" id="PS50262"/>
    </source>
</evidence>
<keyword evidence="4 11" id="KW-1133">Transmembrane helix</keyword>
<dbReference type="PROSITE" id="PS50262">
    <property type="entry name" value="G_PROTEIN_RECEP_F1_2"/>
    <property type="match status" value="1"/>
</dbReference>
<feature type="transmembrane region" description="Helical" evidence="11">
    <location>
        <begin position="70"/>
        <end position="89"/>
    </location>
</feature>
<feature type="transmembrane region" description="Helical" evidence="11">
    <location>
        <begin position="110"/>
        <end position="132"/>
    </location>
</feature>
<dbReference type="PRINTS" id="PR00237">
    <property type="entry name" value="GPCRRHODOPSN"/>
</dbReference>
<feature type="transmembrane region" description="Helical" evidence="11">
    <location>
        <begin position="6"/>
        <end position="31"/>
    </location>
</feature>
<proteinExistence type="inferred from homology"/>
<name>A7S6F4_NEMVE</name>
<keyword evidence="6 11" id="KW-0472">Membrane</keyword>
<dbReference type="AlphaFoldDB" id="A7S6F4"/>
<evidence type="ECO:0000256" key="5">
    <source>
        <dbReference type="ARBA" id="ARBA00023040"/>
    </source>
</evidence>
<evidence type="ECO:0000313" key="14">
    <source>
        <dbReference type="Proteomes" id="UP000001593"/>
    </source>
</evidence>
<feature type="transmembrane region" description="Helical" evidence="11">
    <location>
        <begin position="144"/>
        <end position="169"/>
    </location>
</feature>
<dbReference type="GO" id="GO:0007186">
    <property type="term" value="P:G protein-coupled receptor signaling pathway"/>
    <property type="evidence" value="ECO:0000318"/>
    <property type="project" value="GO_Central"/>
</dbReference>
<comment type="similarity">
    <text evidence="10">Belongs to the G-protein coupled receptor 1 family.</text>
</comment>
<dbReference type="PhylomeDB" id="A7S6F4"/>
<dbReference type="InParanoid" id="A7S6F4"/>
<feature type="domain" description="G-protein coupled receptors family 1 profile" evidence="12">
    <location>
        <begin position="22"/>
        <end position="258"/>
    </location>
</feature>
<evidence type="ECO:0000256" key="11">
    <source>
        <dbReference type="SAM" id="Phobius"/>
    </source>
</evidence>
<dbReference type="PANTHER" id="PTHR24246">
    <property type="entry name" value="OLFACTORY RECEPTOR AND ADENOSINE RECEPTOR"/>
    <property type="match status" value="1"/>
</dbReference>
<feature type="transmembrane region" description="Helical" evidence="11">
    <location>
        <begin position="234"/>
        <end position="257"/>
    </location>
</feature>
<dbReference type="InterPro" id="IPR000276">
    <property type="entry name" value="GPCR_Rhodpsn"/>
</dbReference>
<dbReference type="SMART" id="SM01381">
    <property type="entry name" value="7TM_GPCR_Srsx"/>
    <property type="match status" value="1"/>
</dbReference>
<reference evidence="13 14" key="1">
    <citation type="journal article" date="2007" name="Science">
        <title>Sea anemone genome reveals ancestral eumetazoan gene repertoire and genomic organization.</title>
        <authorList>
            <person name="Putnam N.H."/>
            <person name="Srivastava M."/>
            <person name="Hellsten U."/>
            <person name="Dirks B."/>
            <person name="Chapman J."/>
            <person name="Salamov A."/>
            <person name="Terry A."/>
            <person name="Shapiro H."/>
            <person name="Lindquist E."/>
            <person name="Kapitonov V.V."/>
            <person name="Jurka J."/>
            <person name="Genikhovich G."/>
            <person name="Grigoriev I.V."/>
            <person name="Lucas S.M."/>
            <person name="Steele R.E."/>
            <person name="Finnerty J.R."/>
            <person name="Technau U."/>
            <person name="Martindale M.Q."/>
            <person name="Rokhsar D.S."/>
        </authorList>
    </citation>
    <scope>NUCLEOTIDE SEQUENCE [LARGE SCALE GENOMIC DNA]</scope>
    <source>
        <strain evidence="14">CH2 X CH6</strain>
    </source>
</reference>
<dbReference type="Gene3D" id="1.20.1070.10">
    <property type="entry name" value="Rhodopsin 7-helix transmembrane proteins"/>
    <property type="match status" value="1"/>
</dbReference>
<dbReference type="HOGENOM" id="CLU_009579_3_6_1"/>
<feature type="transmembrane region" description="Helical" evidence="11">
    <location>
        <begin position="202"/>
        <end position="222"/>
    </location>
</feature>
<dbReference type="Proteomes" id="UP000001593">
    <property type="component" value="Unassembled WGS sequence"/>
</dbReference>
<evidence type="ECO:0000256" key="7">
    <source>
        <dbReference type="ARBA" id="ARBA00023170"/>
    </source>
</evidence>
<evidence type="ECO:0000256" key="4">
    <source>
        <dbReference type="ARBA" id="ARBA00022989"/>
    </source>
</evidence>
<evidence type="ECO:0000256" key="8">
    <source>
        <dbReference type="ARBA" id="ARBA00023180"/>
    </source>
</evidence>
<dbReference type="PANTHER" id="PTHR24246:SF27">
    <property type="entry name" value="ADENOSINE RECEPTOR, ISOFORM A"/>
    <property type="match status" value="1"/>
</dbReference>
<evidence type="ECO:0000256" key="10">
    <source>
        <dbReference type="RuleBase" id="RU000688"/>
    </source>
</evidence>
<gene>
    <name evidence="13" type="ORF">NEMVEDRAFT_v1g207526</name>
</gene>
<dbReference type="InterPro" id="IPR017452">
    <property type="entry name" value="GPCR_Rhodpsn_7TM"/>
</dbReference>
<dbReference type="eggNOG" id="KOG3656">
    <property type="taxonomic scope" value="Eukaryota"/>
</dbReference>
<keyword evidence="5 10" id="KW-0297">G-protein coupled receptor</keyword>
<keyword evidence="14" id="KW-1185">Reference proteome</keyword>
<feature type="transmembrane region" description="Helical" evidence="11">
    <location>
        <begin position="43"/>
        <end position="64"/>
    </location>
</feature>
<keyword evidence="8" id="KW-0325">Glycoprotein</keyword>
<organism evidence="13 14">
    <name type="scientific">Nematostella vectensis</name>
    <name type="common">Starlet sea anemone</name>
    <dbReference type="NCBI Taxonomy" id="45351"/>
    <lineage>
        <taxon>Eukaryota</taxon>
        <taxon>Metazoa</taxon>
        <taxon>Cnidaria</taxon>
        <taxon>Anthozoa</taxon>
        <taxon>Hexacorallia</taxon>
        <taxon>Actiniaria</taxon>
        <taxon>Edwardsiidae</taxon>
        <taxon>Nematostella</taxon>
    </lineage>
</organism>
<keyword evidence="3 10" id="KW-0812">Transmembrane</keyword>
<dbReference type="GO" id="GO:0001609">
    <property type="term" value="F:G protein-coupled adenosine receptor activity"/>
    <property type="evidence" value="ECO:0000318"/>
    <property type="project" value="GO_Central"/>
</dbReference>
<dbReference type="GO" id="GO:0005886">
    <property type="term" value="C:plasma membrane"/>
    <property type="evidence" value="ECO:0000318"/>
    <property type="project" value="GO_Central"/>
</dbReference>
<dbReference type="SUPFAM" id="SSF81321">
    <property type="entry name" value="Family A G protein-coupled receptor-like"/>
    <property type="match status" value="1"/>
</dbReference>
<dbReference type="PROSITE" id="PS00237">
    <property type="entry name" value="G_PROTEIN_RECEP_F1_1"/>
    <property type="match status" value="1"/>
</dbReference>
<dbReference type="OrthoDB" id="5965224at2759"/>
<keyword evidence="2" id="KW-1003">Cell membrane</keyword>
<dbReference type="OMA" id="GPERIYE"/>
<evidence type="ECO:0000256" key="1">
    <source>
        <dbReference type="ARBA" id="ARBA00004651"/>
    </source>
</evidence>
<accession>A7S6F4</accession>
<evidence type="ECO:0000256" key="3">
    <source>
        <dbReference type="ARBA" id="ARBA00022692"/>
    </source>
</evidence>
<sequence length="299" mass="33528">MAGHGLGVIIPLSILAVAIVILNIAVCVFVCINKALRTHTNGFIVSLAISDVLVGGILFPLYMCNPTAEATGYLVSVILLSGVANLLAVTYDRYIAIVTPLGYLYKISKYFKRIVFTSWALPIAYSLLPLIWRTNIYSKEHKVYLLILQLFGVVVPFLLIVFAYCRIFYTVRKSLKLRKRLPLTTMNNTRGEQRRVSTDARVAKVFAVVSVTFLLSWLPVIYITTADLIGRPDLIPLVLADISFFTIALSSLLDPLVYSFLKPDFRRAILAIWRGRSEQQSERVGCHSEVVTMTPLRRL</sequence>
<evidence type="ECO:0000256" key="2">
    <source>
        <dbReference type="ARBA" id="ARBA00022475"/>
    </source>
</evidence>
<dbReference type="STRING" id="45351.A7S6F4"/>
<evidence type="ECO:0000313" key="13">
    <source>
        <dbReference type="EMBL" id="EDO40739.1"/>
    </source>
</evidence>
<dbReference type="EMBL" id="DS469587">
    <property type="protein sequence ID" value="EDO40739.1"/>
    <property type="molecule type" value="Genomic_DNA"/>
</dbReference>
<protein>
    <recommendedName>
        <fullName evidence="12">G-protein coupled receptors family 1 profile domain-containing protein</fullName>
    </recommendedName>
</protein>
<evidence type="ECO:0000256" key="9">
    <source>
        <dbReference type="ARBA" id="ARBA00023224"/>
    </source>
</evidence>
<comment type="subcellular location">
    <subcellularLocation>
        <location evidence="1">Cell membrane</location>
        <topology evidence="1">Multi-pass membrane protein</topology>
    </subcellularLocation>
</comment>
<evidence type="ECO:0000256" key="6">
    <source>
        <dbReference type="ARBA" id="ARBA00023136"/>
    </source>
</evidence>
<keyword evidence="7 10" id="KW-0675">Receptor</keyword>
<keyword evidence="9 10" id="KW-0807">Transducer</keyword>
<dbReference type="Pfam" id="PF00001">
    <property type="entry name" value="7tm_1"/>
    <property type="match status" value="1"/>
</dbReference>